<evidence type="ECO:0000256" key="1">
    <source>
        <dbReference type="ARBA" id="ARBA00010515"/>
    </source>
</evidence>
<gene>
    <name evidence="5" type="ORF">ADIWIN_1956</name>
</gene>
<dbReference type="InterPro" id="IPR018247">
    <property type="entry name" value="EF_Hand_1_Ca_BS"/>
</dbReference>
<keyword evidence="3" id="KW-0732">Signal</keyword>
<dbReference type="Proteomes" id="UP000014962">
    <property type="component" value="Unassembled WGS sequence"/>
</dbReference>
<evidence type="ECO:0000256" key="3">
    <source>
        <dbReference type="SAM" id="SignalP"/>
    </source>
</evidence>
<dbReference type="eggNOG" id="COG0657">
    <property type="taxonomic scope" value="Bacteria"/>
</dbReference>
<dbReference type="PATRIC" id="fig|641526.4.peg.1940"/>
<reference evidence="5 6" key="1">
    <citation type="journal article" date="2013" name="Genome Announc.">
        <title>Draft Genome Sequence of Winogradskyella psychrotolerans RS-3T, Isolated from the Marine Transect of Kongsfjorden, Ny-Alesund, Svalbard, Arctic Ocean.</title>
        <authorList>
            <person name="Kumar Pinnaka A."/>
            <person name="Ara S."/>
            <person name="Singh A."/>
            <person name="Shivaji S."/>
        </authorList>
    </citation>
    <scope>NUCLEOTIDE SEQUENCE [LARGE SCALE GENOMIC DNA]</scope>
    <source>
        <strain evidence="5 6">RS-3</strain>
    </source>
</reference>
<dbReference type="STRING" id="641526.ADIWIN_1956"/>
<dbReference type="InterPro" id="IPR029058">
    <property type="entry name" value="AB_hydrolase_fold"/>
</dbReference>
<dbReference type="InterPro" id="IPR049492">
    <property type="entry name" value="BD-FAE-like_dom"/>
</dbReference>
<dbReference type="RefSeq" id="WP_020897770.1">
    <property type="nucleotide sequence ID" value="NZ_ATMR01000095.1"/>
</dbReference>
<dbReference type="EMBL" id="ATMR01000095">
    <property type="protein sequence ID" value="EPR73175.1"/>
    <property type="molecule type" value="Genomic_DNA"/>
</dbReference>
<evidence type="ECO:0000313" key="6">
    <source>
        <dbReference type="Proteomes" id="UP000014962"/>
    </source>
</evidence>
<sequence>MTRSRKLKFNVSLAILCITFSFLKGLAQTDDQSNGAYREMYIKKNWDKLDTNKDGQFSERENNRRWKPLKRLDLNADNQVSYEEFSELQIPYLNTGGERKLNVLYKETKEENLYLDIYYPKNRKVNQKLPVVIYTHGGGWAAGSRHGAANASFKTVHTALLEKGFCVVSVSYRLWENGGETSMRDCVIDSKDAMRYLSKHHKALGIDPNRFFSFGDSAGGQIAQMLLLSAPETLIGDPNLASYTYKMVAGVSWYGPCDFEDISLFNHDDSPVSKDRFGPRITKPNTKPKEKLALYREMSPINYLNKNSPPLLMIQGDKDTTIPVKHAYYMAEKANKVSAPVTTLIIKNAGHNWRKVDADIEPTRGEIEQTTIDYFVSHLN</sequence>
<dbReference type="Gene3D" id="3.40.50.1820">
    <property type="entry name" value="alpha/beta hydrolase"/>
    <property type="match status" value="1"/>
</dbReference>
<evidence type="ECO:0000313" key="5">
    <source>
        <dbReference type="EMBL" id="EPR73175.1"/>
    </source>
</evidence>
<keyword evidence="2" id="KW-0378">Hydrolase</keyword>
<dbReference type="PANTHER" id="PTHR48081">
    <property type="entry name" value="AB HYDROLASE SUPERFAMILY PROTEIN C4A8.06C"/>
    <property type="match status" value="1"/>
</dbReference>
<keyword evidence="6" id="KW-1185">Reference proteome</keyword>
<dbReference type="PANTHER" id="PTHR48081:SF30">
    <property type="entry name" value="ACETYL-HYDROLASE LIPR-RELATED"/>
    <property type="match status" value="1"/>
</dbReference>
<comment type="caution">
    <text evidence="5">The sequence shown here is derived from an EMBL/GenBank/DDBJ whole genome shotgun (WGS) entry which is preliminary data.</text>
</comment>
<proteinExistence type="inferred from homology"/>
<dbReference type="InterPro" id="IPR011992">
    <property type="entry name" value="EF-hand-dom_pair"/>
</dbReference>
<accession>S7VSF6</accession>
<protein>
    <submittedName>
        <fullName evidence="5">Putative lipase/esterase</fullName>
    </submittedName>
</protein>
<comment type="similarity">
    <text evidence="1">Belongs to the 'GDXG' lipolytic enzyme family.</text>
</comment>
<feature type="domain" description="BD-FAE-like" evidence="4">
    <location>
        <begin position="115"/>
        <end position="333"/>
    </location>
</feature>
<dbReference type="InterPro" id="IPR050300">
    <property type="entry name" value="GDXG_lipolytic_enzyme"/>
</dbReference>
<feature type="signal peptide" evidence="3">
    <location>
        <begin position="1"/>
        <end position="27"/>
    </location>
</feature>
<dbReference type="Pfam" id="PF20434">
    <property type="entry name" value="BD-FAE"/>
    <property type="match status" value="1"/>
</dbReference>
<evidence type="ECO:0000256" key="2">
    <source>
        <dbReference type="ARBA" id="ARBA00022801"/>
    </source>
</evidence>
<dbReference type="SUPFAM" id="SSF53474">
    <property type="entry name" value="alpha/beta-Hydrolases"/>
    <property type="match status" value="1"/>
</dbReference>
<dbReference type="AlphaFoldDB" id="S7VSF6"/>
<dbReference type="SUPFAM" id="SSF47473">
    <property type="entry name" value="EF-hand"/>
    <property type="match status" value="1"/>
</dbReference>
<evidence type="ECO:0000259" key="4">
    <source>
        <dbReference type="Pfam" id="PF20434"/>
    </source>
</evidence>
<dbReference type="PROSITE" id="PS00018">
    <property type="entry name" value="EF_HAND_1"/>
    <property type="match status" value="1"/>
</dbReference>
<dbReference type="GO" id="GO:0004806">
    <property type="term" value="F:triacylglycerol lipase activity"/>
    <property type="evidence" value="ECO:0007669"/>
    <property type="project" value="TreeGrafter"/>
</dbReference>
<feature type="chain" id="PRO_5004545709" evidence="3">
    <location>
        <begin position="28"/>
        <end position="380"/>
    </location>
</feature>
<organism evidence="5 6">
    <name type="scientific">Winogradskyella psychrotolerans RS-3</name>
    <dbReference type="NCBI Taxonomy" id="641526"/>
    <lineage>
        <taxon>Bacteria</taxon>
        <taxon>Pseudomonadati</taxon>
        <taxon>Bacteroidota</taxon>
        <taxon>Flavobacteriia</taxon>
        <taxon>Flavobacteriales</taxon>
        <taxon>Flavobacteriaceae</taxon>
        <taxon>Winogradskyella</taxon>
    </lineage>
</organism>
<name>S7VSF6_9FLAO</name>